<reference evidence="5 6" key="1">
    <citation type="journal article" date="2024" name="BMC Biol.">
        <title>Comparative genomics of Ascetosporea gives new insight into the evolutionary basis for animal parasitism in Rhizaria.</title>
        <authorList>
            <person name="Hiltunen Thoren M."/>
            <person name="Onut-Brannstrom I."/>
            <person name="Alfjorden A."/>
            <person name="Peckova H."/>
            <person name="Swords F."/>
            <person name="Hooper C."/>
            <person name="Holzer A.S."/>
            <person name="Bass D."/>
            <person name="Burki F."/>
        </authorList>
    </citation>
    <scope>NUCLEOTIDE SEQUENCE [LARGE SCALE GENOMIC DNA]</scope>
    <source>
        <strain evidence="5">20-A016</strain>
    </source>
</reference>
<evidence type="ECO:0000256" key="1">
    <source>
        <dbReference type="ARBA" id="ARBA00008434"/>
    </source>
</evidence>
<keyword evidence="2 4" id="KW-0689">Ribosomal protein</keyword>
<dbReference type="SMART" id="SM01387">
    <property type="entry name" value="Ribosomal_S15"/>
    <property type="match status" value="1"/>
</dbReference>
<dbReference type="EMBL" id="JBDODL010000157">
    <property type="protein sequence ID" value="MES1918931.1"/>
    <property type="molecule type" value="Genomic_DNA"/>
</dbReference>
<evidence type="ECO:0000256" key="3">
    <source>
        <dbReference type="ARBA" id="ARBA00023274"/>
    </source>
</evidence>
<comment type="similarity">
    <text evidence="1 4">Belongs to the universal ribosomal protein uS15 family.</text>
</comment>
<dbReference type="Gene3D" id="1.10.287.10">
    <property type="entry name" value="S15/NS1, RNA-binding"/>
    <property type="match status" value="1"/>
</dbReference>
<keyword evidence="6" id="KW-1185">Reference proteome</keyword>
<dbReference type="Proteomes" id="UP001439008">
    <property type="component" value="Unassembled WGS sequence"/>
</dbReference>
<evidence type="ECO:0000313" key="6">
    <source>
        <dbReference type="Proteomes" id="UP001439008"/>
    </source>
</evidence>
<dbReference type="PANTHER" id="PTHR23321:SF26">
    <property type="entry name" value="SMALL RIBOSOMAL SUBUNIT PROTEIN US15M"/>
    <property type="match status" value="1"/>
</dbReference>
<proteinExistence type="inferred from homology"/>
<accession>A0ABV2AGY6</accession>
<dbReference type="Pfam" id="PF00312">
    <property type="entry name" value="Ribosomal_S15"/>
    <property type="match status" value="1"/>
</dbReference>
<dbReference type="PANTHER" id="PTHR23321">
    <property type="entry name" value="RIBOSOMAL PROTEIN S15, BACTERIAL AND ORGANELLAR"/>
    <property type="match status" value="1"/>
</dbReference>
<keyword evidence="3 4" id="KW-0687">Ribonucleoprotein</keyword>
<evidence type="ECO:0000256" key="4">
    <source>
        <dbReference type="RuleBase" id="RU003919"/>
    </source>
</evidence>
<dbReference type="SUPFAM" id="SSF47060">
    <property type="entry name" value="S15/NS1 RNA-binding domain"/>
    <property type="match status" value="1"/>
</dbReference>
<evidence type="ECO:0000256" key="2">
    <source>
        <dbReference type="ARBA" id="ARBA00022980"/>
    </source>
</evidence>
<comment type="caution">
    <text evidence="5">The sequence shown here is derived from an EMBL/GenBank/DDBJ whole genome shotgun (WGS) entry which is preliminary data.</text>
</comment>
<dbReference type="InterPro" id="IPR009068">
    <property type="entry name" value="uS15_NS1_RNA-bd_sf"/>
</dbReference>
<sequence length="204" mass="24106">MFNKIPKVRKNYFRTNIKTDFCTAKNSQISSQLLFGKLPLEKRRYYGILPDSNRLNISSKYLQKVFSGEKEYLKFLEKSLSFDNASQKELNSWYYSKIAEKFGKNKDDFASLNVQIIILTHKINQLRKHIATNKKDSKAKYNVIRHHGRRQKLMRHLREKNFGQYKQVLVFCGLEDVWNPAKTSKHHRAHIPSAKYVPPLNPIF</sequence>
<protein>
    <recommendedName>
        <fullName evidence="7">Ribosomal protein S15</fullName>
    </recommendedName>
</protein>
<evidence type="ECO:0000313" key="5">
    <source>
        <dbReference type="EMBL" id="MES1918931.1"/>
    </source>
</evidence>
<gene>
    <name evidence="5" type="ORF">MHBO_000817</name>
</gene>
<name>A0ABV2AGY6_9EUKA</name>
<dbReference type="CDD" id="cd00353">
    <property type="entry name" value="Ribosomal_S15p_S13e"/>
    <property type="match status" value="1"/>
</dbReference>
<evidence type="ECO:0008006" key="7">
    <source>
        <dbReference type="Google" id="ProtNLM"/>
    </source>
</evidence>
<dbReference type="InterPro" id="IPR005290">
    <property type="entry name" value="Ribosomal_uS15_bac-type"/>
</dbReference>
<dbReference type="InterPro" id="IPR000589">
    <property type="entry name" value="Ribosomal_uS15"/>
</dbReference>
<organism evidence="5 6">
    <name type="scientific">Bonamia ostreae</name>
    <dbReference type="NCBI Taxonomy" id="126728"/>
    <lineage>
        <taxon>Eukaryota</taxon>
        <taxon>Sar</taxon>
        <taxon>Rhizaria</taxon>
        <taxon>Endomyxa</taxon>
        <taxon>Ascetosporea</taxon>
        <taxon>Haplosporida</taxon>
        <taxon>Bonamia</taxon>
    </lineage>
</organism>